<evidence type="ECO:0000313" key="2">
    <source>
        <dbReference type="Proteomes" id="UP000229970"/>
    </source>
</evidence>
<sequence length="66" mass="7837">MEHDFFQAIGMIAQVWLNVHHWYKVVNRSIEVLATSLQERIGLVDFADLVIYMTDMGGNRWWQDIQ</sequence>
<evidence type="ECO:0000313" key="1">
    <source>
        <dbReference type="EMBL" id="PIT46007.1"/>
    </source>
</evidence>
<protein>
    <submittedName>
        <fullName evidence="1">Uncharacterized protein</fullName>
    </submittedName>
</protein>
<dbReference type="AlphaFoldDB" id="A0A066TRC2"/>
<name>A0A066TRC2_9NEIS</name>
<gene>
    <name evidence="1" type="ORF">BHC46_08935</name>
</gene>
<reference evidence="1 2" key="1">
    <citation type="journal article" date="2017" name="MBio">
        <title>Type VI secretion-mediated competition in the bee gut microbiome.</title>
        <authorList>
            <person name="Steele M.I."/>
            <person name="Kwong W.K."/>
            <person name="Powell J.E."/>
            <person name="Whiteley M."/>
            <person name="Moran N.A."/>
        </authorList>
    </citation>
    <scope>NUCLEOTIDE SEQUENCE [LARGE SCALE GENOMIC DNA]</scope>
    <source>
        <strain evidence="1 2">Ruf1-X</strain>
    </source>
</reference>
<proteinExistence type="predicted"/>
<dbReference type="EMBL" id="MEIP01000024">
    <property type="protein sequence ID" value="PIT46007.1"/>
    <property type="molecule type" value="Genomic_DNA"/>
</dbReference>
<organism evidence="1 2">
    <name type="scientific">Snodgrassella alvi</name>
    <dbReference type="NCBI Taxonomy" id="1196083"/>
    <lineage>
        <taxon>Bacteria</taxon>
        <taxon>Pseudomonadati</taxon>
        <taxon>Pseudomonadota</taxon>
        <taxon>Betaproteobacteria</taxon>
        <taxon>Neisseriales</taxon>
        <taxon>Neisseriaceae</taxon>
        <taxon>Snodgrassella</taxon>
    </lineage>
</organism>
<accession>A0A066TRC2</accession>
<comment type="caution">
    <text evidence="1">The sequence shown here is derived from an EMBL/GenBank/DDBJ whole genome shotgun (WGS) entry which is preliminary data.</text>
</comment>
<dbReference type="Proteomes" id="UP000229970">
    <property type="component" value="Unassembled WGS sequence"/>
</dbReference>